<sequence length="142" mass="16008">MTTKVLLVDDEKEFLDLLGERMTARGMEVDSTTSATDALKITEDHTYDAIVLDLMMPEMDGLQVLKNLKAKHPELQVILLTGHGSIEKGVEAMRQGAMDFIEKPADLEVLTEKIKKAQARKMILVERKVEQEVRDILVSKGW</sequence>
<keyword evidence="4" id="KW-0804">Transcription</keyword>
<reference evidence="7" key="1">
    <citation type="submission" date="2022-04" db="EMBL/GenBank/DDBJ databases">
        <title>Desulfatitalea alkaliphila sp. nov., a novel anaerobic sulfate-reducing bacterium isolated from terrestrial mud volcano, Taman Peninsula, Russia.</title>
        <authorList>
            <person name="Khomyakova M.A."/>
            <person name="Merkel A.Y."/>
            <person name="Slobodkin A.I."/>
        </authorList>
    </citation>
    <scope>NUCLEOTIDE SEQUENCE</scope>
    <source>
        <strain evidence="7">M08but</strain>
    </source>
</reference>
<keyword evidence="8" id="KW-1185">Reference proteome</keyword>
<evidence type="ECO:0000313" key="8">
    <source>
        <dbReference type="Proteomes" id="UP001165427"/>
    </source>
</evidence>
<evidence type="ECO:0000313" key="7">
    <source>
        <dbReference type="EMBL" id="MCJ8502741.1"/>
    </source>
</evidence>
<dbReference type="PANTHER" id="PTHR44591">
    <property type="entry name" value="STRESS RESPONSE REGULATOR PROTEIN 1"/>
    <property type="match status" value="1"/>
</dbReference>
<dbReference type="Proteomes" id="UP001165427">
    <property type="component" value="Unassembled WGS sequence"/>
</dbReference>
<comment type="caution">
    <text evidence="7">The sequence shown here is derived from an EMBL/GenBank/DDBJ whole genome shotgun (WGS) entry which is preliminary data.</text>
</comment>
<dbReference type="PROSITE" id="PS50110">
    <property type="entry name" value="RESPONSE_REGULATORY"/>
    <property type="match status" value="1"/>
</dbReference>
<gene>
    <name evidence="7" type="ORF">MRX98_19350</name>
</gene>
<keyword evidence="3" id="KW-0805">Transcription regulation</keyword>
<dbReference type="InterPro" id="IPR011006">
    <property type="entry name" value="CheY-like_superfamily"/>
</dbReference>
<protein>
    <submittedName>
        <fullName evidence="7">Response regulator</fullName>
    </submittedName>
</protein>
<feature type="domain" description="Response regulatory" evidence="6">
    <location>
        <begin position="4"/>
        <end position="118"/>
    </location>
</feature>
<keyword evidence="1 5" id="KW-0597">Phosphoprotein</keyword>
<evidence type="ECO:0000256" key="4">
    <source>
        <dbReference type="ARBA" id="ARBA00023163"/>
    </source>
</evidence>
<dbReference type="GO" id="GO:0000160">
    <property type="term" value="P:phosphorelay signal transduction system"/>
    <property type="evidence" value="ECO:0007669"/>
    <property type="project" value="UniProtKB-KW"/>
</dbReference>
<evidence type="ECO:0000256" key="5">
    <source>
        <dbReference type="PROSITE-ProRule" id="PRU00169"/>
    </source>
</evidence>
<dbReference type="AlphaFoldDB" id="A0AA41UML3"/>
<evidence type="ECO:0000256" key="2">
    <source>
        <dbReference type="ARBA" id="ARBA00023012"/>
    </source>
</evidence>
<dbReference type="FunFam" id="3.40.50.2300:FF:000018">
    <property type="entry name" value="DNA-binding transcriptional regulator NtrC"/>
    <property type="match status" value="1"/>
</dbReference>
<evidence type="ECO:0000256" key="3">
    <source>
        <dbReference type="ARBA" id="ARBA00023015"/>
    </source>
</evidence>
<name>A0AA41UML3_9BACT</name>
<dbReference type="InterPro" id="IPR001789">
    <property type="entry name" value="Sig_transdc_resp-reg_receiver"/>
</dbReference>
<dbReference type="SMART" id="SM00448">
    <property type="entry name" value="REC"/>
    <property type="match status" value="1"/>
</dbReference>
<accession>A0AA41UML3</accession>
<evidence type="ECO:0000259" key="6">
    <source>
        <dbReference type="PROSITE" id="PS50110"/>
    </source>
</evidence>
<organism evidence="7 8">
    <name type="scientific">Desulfatitalea alkaliphila</name>
    <dbReference type="NCBI Taxonomy" id="2929485"/>
    <lineage>
        <taxon>Bacteria</taxon>
        <taxon>Pseudomonadati</taxon>
        <taxon>Thermodesulfobacteriota</taxon>
        <taxon>Desulfobacteria</taxon>
        <taxon>Desulfobacterales</taxon>
        <taxon>Desulfosarcinaceae</taxon>
        <taxon>Desulfatitalea</taxon>
    </lineage>
</organism>
<dbReference type="PANTHER" id="PTHR44591:SF14">
    <property type="entry name" value="PROTEIN PILG"/>
    <property type="match status" value="1"/>
</dbReference>
<dbReference type="RefSeq" id="WP_246914013.1">
    <property type="nucleotide sequence ID" value="NZ_JALJRB010000032.1"/>
</dbReference>
<dbReference type="SUPFAM" id="SSF52172">
    <property type="entry name" value="CheY-like"/>
    <property type="match status" value="1"/>
</dbReference>
<keyword evidence="2" id="KW-0902">Two-component regulatory system</keyword>
<proteinExistence type="predicted"/>
<dbReference type="Gene3D" id="3.40.50.2300">
    <property type="match status" value="1"/>
</dbReference>
<evidence type="ECO:0000256" key="1">
    <source>
        <dbReference type="ARBA" id="ARBA00022553"/>
    </source>
</evidence>
<dbReference type="InterPro" id="IPR050595">
    <property type="entry name" value="Bact_response_regulator"/>
</dbReference>
<dbReference type="EMBL" id="JALJRB010000032">
    <property type="protein sequence ID" value="MCJ8502741.1"/>
    <property type="molecule type" value="Genomic_DNA"/>
</dbReference>
<feature type="modified residue" description="4-aspartylphosphate" evidence="5">
    <location>
        <position position="53"/>
    </location>
</feature>
<dbReference type="Pfam" id="PF00072">
    <property type="entry name" value="Response_reg"/>
    <property type="match status" value="1"/>
</dbReference>